<dbReference type="EMBL" id="CAJNOC010002991">
    <property type="protein sequence ID" value="CAF0961698.1"/>
    <property type="molecule type" value="Genomic_DNA"/>
</dbReference>
<keyword evidence="2" id="KW-1185">Reference proteome</keyword>
<dbReference type="AlphaFoldDB" id="A0A814DY60"/>
<organism evidence="1 2">
    <name type="scientific">Brachionus calyciflorus</name>
    <dbReference type="NCBI Taxonomy" id="104777"/>
    <lineage>
        <taxon>Eukaryota</taxon>
        <taxon>Metazoa</taxon>
        <taxon>Spiralia</taxon>
        <taxon>Gnathifera</taxon>
        <taxon>Rotifera</taxon>
        <taxon>Eurotatoria</taxon>
        <taxon>Monogononta</taxon>
        <taxon>Pseudotrocha</taxon>
        <taxon>Ploima</taxon>
        <taxon>Brachionidae</taxon>
        <taxon>Brachionus</taxon>
    </lineage>
</organism>
<gene>
    <name evidence="1" type="ORF">OXX778_LOCUS14483</name>
</gene>
<accession>A0A814DY60</accession>
<name>A0A814DY60_9BILA</name>
<feature type="non-terminal residue" evidence="1">
    <location>
        <position position="1"/>
    </location>
</feature>
<dbReference type="Proteomes" id="UP000663879">
    <property type="component" value="Unassembled WGS sequence"/>
</dbReference>
<evidence type="ECO:0000313" key="1">
    <source>
        <dbReference type="EMBL" id="CAF0961698.1"/>
    </source>
</evidence>
<comment type="caution">
    <text evidence="1">The sequence shown here is derived from an EMBL/GenBank/DDBJ whole genome shotgun (WGS) entry which is preliminary data.</text>
</comment>
<reference evidence="1" key="1">
    <citation type="submission" date="2021-02" db="EMBL/GenBank/DDBJ databases">
        <authorList>
            <person name="Nowell W R."/>
        </authorList>
    </citation>
    <scope>NUCLEOTIDE SEQUENCE</scope>
    <source>
        <strain evidence="1">Ploen Becks lab</strain>
    </source>
</reference>
<protein>
    <submittedName>
        <fullName evidence="1">Uncharacterized protein</fullName>
    </submittedName>
</protein>
<proteinExistence type="predicted"/>
<evidence type="ECO:0000313" key="2">
    <source>
        <dbReference type="Proteomes" id="UP000663879"/>
    </source>
</evidence>
<sequence length="55" mass="6710">VELKPEEQALIRELFRISNENNWTNTEVARQFEERSSRRFSYQTLLNRYNSSDPF</sequence>